<accession>A0A8D8ZAZ1</accession>
<evidence type="ECO:0000313" key="1">
    <source>
        <dbReference type="EMBL" id="CAG6742866.1"/>
    </source>
</evidence>
<proteinExistence type="predicted"/>
<dbReference type="AlphaFoldDB" id="A0A8D8ZAZ1"/>
<reference evidence="1" key="1">
    <citation type="submission" date="2021-05" db="EMBL/GenBank/DDBJ databases">
        <authorList>
            <person name="Alioto T."/>
            <person name="Alioto T."/>
            <person name="Gomez Garrido J."/>
        </authorList>
    </citation>
    <scope>NUCLEOTIDE SEQUENCE</scope>
</reference>
<name>A0A8D8ZAZ1_9HEMI</name>
<protein>
    <submittedName>
        <fullName evidence="1">Uncharacterized protein</fullName>
    </submittedName>
</protein>
<sequence length="120" mass="14007">MKLNFFSLNFSPYKSIFYESRMFSCNWIPGIVNTNTNHVDIGDPIIQKTKFQNRHSSNTESLKYSGVLYQEGLKTKQHHLSSIDTLYLAKYLSFSRTHNFRTIGHRNMKLAPLHSSFKNT</sequence>
<dbReference type="EMBL" id="HBUF01440050">
    <property type="protein sequence ID" value="CAG6742866.1"/>
    <property type="molecule type" value="Transcribed_RNA"/>
</dbReference>
<organism evidence="1">
    <name type="scientific">Cacopsylla melanoneura</name>
    <dbReference type="NCBI Taxonomy" id="428564"/>
    <lineage>
        <taxon>Eukaryota</taxon>
        <taxon>Metazoa</taxon>
        <taxon>Ecdysozoa</taxon>
        <taxon>Arthropoda</taxon>
        <taxon>Hexapoda</taxon>
        <taxon>Insecta</taxon>
        <taxon>Pterygota</taxon>
        <taxon>Neoptera</taxon>
        <taxon>Paraneoptera</taxon>
        <taxon>Hemiptera</taxon>
        <taxon>Sternorrhyncha</taxon>
        <taxon>Psylloidea</taxon>
        <taxon>Psyllidae</taxon>
        <taxon>Psyllinae</taxon>
        <taxon>Cacopsylla</taxon>
    </lineage>
</organism>